<dbReference type="AlphaFoldDB" id="A0A815M0W5"/>
<reference evidence="1" key="1">
    <citation type="submission" date="2021-02" db="EMBL/GenBank/DDBJ databases">
        <authorList>
            <person name="Nowell W R."/>
        </authorList>
    </citation>
    <scope>NUCLEOTIDE SEQUENCE</scope>
</reference>
<organism evidence="1 3">
    <name type="scientific">Rotaria magnacalcarata</name>
    <dbReference type="NCBI Taxonomy" id="392030"/>
    <lineage>
        <taxon>Eukaryota</taxon>
        <taxon>Metazoa</taxon>
        <taxon>Spiralia</taxon>
        <taxon>Gnathifera</taxon>
        <taxon>Rotifera</taxon>
        <taxon>Eurotatoria</taxon>
        <taxon>Bdelloidea</taxon>
        <taxon>Philodinida</taxon>
        <taxon>Philodinidae</taxon>
        <taxon>Rotaria</taxon>
    </lineage>
</organism>
<dbReference type="EMBL" id="CAJNOW010004388">
    <property type="protein sequence ID" value="CAF1415165.1"/>
    <property type="molecule type" value="Genomic_DNA"/>
</dbReference>
<comment type="caution">
    <text evidence="1">The sequence shown here is derived from an EMBL/GenBank/DDBJ whole genome shotgun (WGS) entry which is preliminary data.</text>
</comment>
<evidence type="ECO:0000313" key="1">
    <source>
        <dbReference type="EMBL" id="CAF1415165.1"/>
    </source>
</evidence>
<sequence length="207" mass="23370">MSYTDIVEQAAAGSEKEGRMIGREAEGEILANQLRRVKHSERKEIIMCCVRMYTNESVLYRILNRTMGESDNSKVDTRGPDCYFLNCYPEASGHDYYVGITYCGIKLDEAVTEIYKQAVVKNQLSQPVTNLTHFRLVTAEWLYRHGHKLDIGNATVVEEAAAGIIQEGNLLNPPRPVTAARLSKTLMTVKDRSLDEIVTCCIRLYTD</sequence>
<dbReference type="Proteomes" id="UP000663834">
    <property type="component" value="Unassembled WGS sequence"/>
</dbReference>
<proteinExistence type="predicted"/>
<protein>
    <submittedName>
        <fullName evidence="1">Uncharacterized protein</fullName>
    </submittedName>
</protein>
<accession>A0A815M0W5</accession>
<name>A0A815M0W5_9BILA</name>
<evidence type="ECO:0000313" key="3">
    <source>
        <dbReference type="Proteomes" id="UP000663834"/>
    </source>
</evidence>
<gene>
    <name evidence="1" type="ORF">KQP761_LOCUS10319</name>
    <name evidence="2" type="ORF">MBJ925_LOCUS27016</name>
</gene>
<dbReference type="EMBL" id="CAJNRE010014394">
    <property type="protein sequence ID" value="CAF2127518.1"/>
    <property type="molecule type" value="Genomic_DNA"/>
</dbReference>
<evidence type="ECO:0000313" key="2">
    <source>
        <dbReference type="EMBL" id="CAF2127518.1"/>
    </source>
</evidence>
<dbReference type="Proteomes" id="UP000663824">
    <property type="component" value="Unassembled WGS sequence"/>
</dbReference>